<reference evidence="1" key="2">
    <citation type="submission" date="2021-04" db="EMBL/GenBank/DDBJ databases">
        <authorList>
            <person name="Liu J."/>
        </authorList>
    </citation>
    <scope>NUCLEOTIDE SEQUENCE</scope>
    <source>
        <strain evidence="1">BAD-6</strain>
    </source>
</reference>
<proteinExistence type="predicted"/>
<evidence type="ECO:0000313" key="2">
    <source>
        <dbReference type="Proteomes" id="UP000675664"/>
    </source>
</evidence>
<dbReference type="EMBL" id="JAGSND010000004">
    <property type="protein sequence ID" value="MBR0597955.1"/>
    <property type="molecule type" value="Genomic_DNA"/>
</dbReference>
<sequence length="120" mass="13049">MMDECKHSGIKKIKLLVAILERGLGEDLAEILRESGVTFNMISPAYRASGSALMDCFGFSNPERDLVLSVVTEDKVDSIMKKIMYKFDLDEPGNGIAFTIPISGVSGPLALRYISGMSEG</sequence>
<gene>
    <name evidence="1" type="ORF">KCX82_08730</name>
</gene>
<dbReference type="AlphaFoldDB" id="A0A8J8B354"/>
<organism evidence="1 2">
    <name type="scientific">Sinanaerobacter chloroacetimidivorans</name>
    <dbReference type="NCBI Taxonomy" id="2818044"/>
    <lineage>
        <taxon>Bacteria</taxon>
        <taxon>Bacillati</taxon>
        <taxon>Bacillota</taxon>
        <taxon>Clostridia</taxon>
        <taxon>Peptostreptococcales</taxon>
        <taxon>Anaerovoracaceae</taxon>
        <taxon>Sinanaerobacter</taxon>
    </lineage>
</organism>
<evidence type="ECO:0008006" key="3">
    <source>
        <dbReference type="Google" id="ProtNLM"/>
    </source>
</evidence>
<dbReference type="Proteomes" id="UP000675664">
    <property type="component" value="Unassembled WGS sequence"/>
</dbReference>
<protein>
    <recommendedName>
        <fullName evidence="3">Nitrogen regulatory protein P-II</fullName>
    </recommendedName>
</protein>
<reference evidence="1" key="1">
    <citation type="submission" date="2021-04" db="EMBL/GenBank/DDBJ databases">
        <title>Sinoanaerobacter chloroacetimidivorans sp. nov., an obligate anaerobic bacterium isolated from anaerobic sludge.</title>
        <authorList>
            <person name="Bao Y."/>
        </authorList>
    </citation>
    <scope>NUCLEOTIDE SEQUENCE</scope>
    <source>
        <strain evidence="1">BAD-6</strain>
    </source>
</reference>
<evidence type="ECO:0000313" key="1">
    <source>
        <dbReference type="EMBL" id="MBR0597955.1"/>
    </source>
</evidence>
<comment type="caution">
    <text evidence="1">The sequence shown here is derived from an EMBL/GenBank/DDBJ whole genome shotgun (WGS) entry which is preliminary data.</text>
</comment>
<dbReference type="InterPro" id="IPR011322">
    <property type="entry name" value="N-reg_PII-like_a/b"/>
</dbReference>
<dbReference type="InterPro" id="IPR015867">
    <property type="entry name" value="N-reg_PII/ATP_PRibTrfase_C"/>
</dbReference>
<dbReference type="Gene3D" id="3.30.70.120">
    <property type="match status" value="1"/>
</dbReference>
<keyword evidence="2" id="KW-1185">Reference proteome</keyword>
<dbReference type="SUPFAM" id="SSF54913">
    <property type="entry name" value="GlnB-like"/>
    <property type="match status" value="1"/>
</dbReference>
<name>A0A8J8B354_9FIRM</name>
<accession>A0A8J8B354</accession>